<reference evidence="2" key="1">
    <citation type="submission" date="2020-10" db="EMBL/GenBank/DDBJ databases">
        <authorList>
            <person name="Gilroy R."/>
        </authorList>
    </citation>
    <scope>NUCLEOTIDE SEQUENCE</scope>
    <source>
        <strain evidence="2">2889</strain>
    </source>
</reference>
<accession>A0A9D9GYS2</accession>
<evidence type="ECO:0000313" key="2">
    <source>
        <dbReference type="EMBL" id="MBO8432005.1"/>
    </source>
</evidence>
<comment type="caution">
    <text evidence="2">The sequence shown here is derived from an EMBL/GenBank/DDBJ whole genome shotgun (WGS) entry which is preliminary data.</text>
</comment>
<dbReference type="PANTHER" id="PTHR35149:SF1">
    <property type="entry name" value="DUF5655 DOMAIN-CONTAINING PROTEIN"/>
    <property type="match status" value="1"/>
</dbReference>
<organism evidence="2 3">
    <name type="scientific">Candidatus Pullibacteroides excrementavium</name>
    <dbReference type="NCBI Taxonomy" id="2840905"/>
    <lineage>
        <taxon>Bacteria</taxon>
        <taxon>Pseudomonadati</taxon>
        <taxon>Bacteroidota</taxon>
        <taxon>Bacteroidia</taxon>
        <taxon>Bacteroidales</taxon>
        <taxon>Candidatus Pullibacteroides</taxon>
    </lineage>
</organism>
<evidence type="ECO:0000313" key="3">
    <source>
        <dbReference type="Proteomes" id="UP000823612"/>
    </source>
</evidence>
<reference evidence="2" key="2">
    <citation type="journal article" date="2021" name="PeerJ">
        <title>Extensive microbial diversity within the chicken gut microbiome revealed by metagenomics and culture.</title>
        <authorList>
            <person name="Gilroy R."/>
            <person name="Ravi A."/>
            <person name="Getino M."/>
            <person name="Pursley I."/>
            <person name="Horton D.L."/>
            <person name="Alikhan N.F."/>
            <person name="Baker D."/>
            <person name="Gharbi K."/>
            <person name="Hall N."/>
            <person name="Watson M."/>
            <person name="Adriaenssens E.M."/>
            <person name="Foster-Nyarko E."/>
            <person name="Jarju S."/>
            <person name="Secka A."/>
            <person name="Antonio M."/>
            <person name="Oren A."/>
            <person name="Chaudhuri R.R."/>
            <person name="La Ragione R."/>
            <person name="Hildebrand F."/>
            <person name="Pallen M.J."/>
        </authorList>
    </citation>
    <scope>NUCLEOTIDE SEQUENCE</scope>
    <source>
        <strain evidence="2">2889</strain>
    </source>
</reference>
<protein>
    <submittedName>
        <fullName evidence="2">DUF262 domain-containing protein</fullName>
    </submittedName>
</protein>
<dbReference type="Pfam" id="PF03235">
    <property type="entry name" value="GmrSD_N"/>
    <property type="match status" value="1"/>
</dbReference>
<dbReference type="EMBL" id="JADIMZ010000025">
    <property type="protein sequence ID" value="MBO8432005.1"/>
    <property type="molecule type" value="Genomic_DNA"/>
</dbReference>
<dbReference type="Proteomes" id="UP000823612">
    <property type="component" value="Unassembled WGS sequence"/>
</dbReference>
<evidence type="ECO:0000259" key="1">
    <source>
        <dbReference type="Pfam" id="PF03235"/>
    </source>
</evidence>
<dbReference type="InterPro" id="IPR004919">
    <property type="entry name" value="GmrSD_N"/>
</dbReference>
<feature type="domain" description="GmrSD restriction endonucleases N-terminal" evidence="1">
    <location>
        <begin position="18"/>
        <end position="255"/>
    </location>
</feature>
<dbReference type="PANTHER" id="PTHR35149">
    <property type="entry name" value="SLL5132 PROTEIN"/>
    <property type="match status" value="1"/>
</dbReference>
<name>A0A9D9GYS2_9BACT</name>
<sequence>MNTPNNSQTVTFFEFLGTHDIQIPVIQRDYVQGRALTDTEKEKRDDFAQKLMDALLPDDAPCHLDFVYGGREGFGNTEAMPQNAPFLPLDGQQRLTTLFLLHWVLLQKNAPAVGDGNEADWNIFRDRMGELTKFTYKTRISSGRFCQKLTELQAEPDRPLRVQIAEKYWYDTDMQADPTVKAMMQMLALMEEMLESEPYRSQKATMLAKLYDASNRRITFDVLDMNQYNLTDGLYVKMNARGKELTAFENWKASFIDLIGRNDQEEKARFSYSIEHEWNDLFWKIAYRAYLDSEKYGNGKRVPYPKIDDAFMNFFTNLTRLFFFISPGNQSLNAEDYKPGLWSTVNGVYEDHKEFRRTLFDMLDTLHEIDAANTSIHQFFASIFTNGIESGKVRLFDSSTDLFEAACSSDKFSANHILLFAVLSYCMKHKMYIPDEKLLIYARFCRNYLYEHNYFNTADVSISPQIRVNEMAQYLRFFDALASDADPLVSLREMELKDDYALREKSKLAYYQNSKVLGLVEMLEDLEYTYGNLSAFTSVLEICMADEAYCANVWNAMDAFIHAPALTKAQLFVALGYRGIEVRNCSYGKAVFLGGEYKGVSRWMVHFRRKYDTASPFNAWMKRYVEAFSQENNIETLVTQHIPTDKHSTAYYLLKYPDMLAAQVSWKADRNQAPFYFAMMKPWEDLDMIAIHSFSSHPLNNAYQVCPMANAVAHKMDRFKKYNDERRIGYSGQFANKAGIVINEFRNAWDKIIFSMCFGSWDWIVTKGLDQLPASLLEELHWNGEYYALEQNESKDLVETAVDFMNKVLDDLGA</sequence>
<gene>
    <name evidence="2" type="ORF">IAB08_01760</name>
</gene>
<proteinExistence type="predicted"/>
<dbReference type="AlphaFoldDB" id="A0A9D9GYS2"/>